<keyword evidence="4" id="KW-1185">Reference proteome</keyword>
<keyword evidence="2" id="KW-0812">Transmembrane</keyword>
<comment type="caution">
    <text evidence="3">The sequence shown here is derived from an EMBL/GenBank/DDBJ whole genome shotgun (WGS) entry which is preliminary data.</text>
</comment>
<reference evidence="3 4" key="1">
    <citation type="submission" date="2014-03" db="EMBL/GenBank/DDBJ databases">
        <title>Genomics of Bifidobacteria.</title>
        <authorList>
            <person name="Ventura M."/>
            <person name="Milani C."/>
            <person name="Lugli G.A."/>
        </authorList>
    </citation>
    <scope>NUCLEOTIDE SEQUENCE [LARGE SCALE GENOMIC DNA]</scope>
    <source>
        <strain evidence="3 4">DSM 23968</strain>
    </source>
</reference>
<protein>
    <submittedName>
        <fullName evidence="3">Membrane protein</fullName>
    </submittedName>
</protein>
<name>A0A087DSV9_9BIFI</name>
<organism evidence="3 4">
    <name type="scientific">Bifidobacterium stellenboschense</name>
    <dbReference type="NCBI Taxonomy" id="762211"/>
    <lineage>
        <taxon>Bacteria</taxon>
        <taxon>Bacillati</taxon>
        <taxon>Actinomycetota</taxon>
        <taxon>Actinomycetes</taxon>
        <taxon>Bifidobacteriales</taxon>
        <taxon>Bifidobacteriaceae</taxon>
        <taxon>Bifidobacterium</taxon>
    </lineage>
</organism>
<gene>
    <name evidence="3" type="ORF">BSTEL_1683</name>
</gene>
<evidence type="ECO:0000256" key="2">
    <source>
        <dbReference type="SAM" id="Phobius"/>
    </source>
</evidence>
<feature type="compositionally biased region" description="Low complexity" evidence="1">
    <location>
        <begin position="416"/>
        <end position="441"/>
    </location>
</feature>
<sequence length="496" mass="52623">MGYEQLSTVIVLVIVLIGIVAWLPVRTAKSMRHVEEHREDRFSSSLHLVDEHSGTRFSDEGTYAKGVLMQPNERRTNKLTPERIAEVRRLRRRAVRRRQILVVSLLLVAIVVAAIAFPLHFNPWFALIPVALDIVVLVLGARAAGQAREWERKVAKARARERRSRMAKTRAQARTVDAQTAAVKAEVEGMARSAKAMASALAEEPADAAPSAKGEEVPTAEMERREIRRVLRQAEIEQRQALAAHGKLDAPDVQVVDVAAAQAAAAQTGAQPGVSAGVSATMQSQSASSPGSEAVQVVSRAEGPQTAAPSAAAKPADDASARSAAVIPADATTELAEVRPAKALDAFDMAIASQDLISFSLGEPRNVHQDQPDAPESREIKSTKQVAKADPVDADEERRLAGEARMETKPAETQTEPSAASAGAEPSADVTTTADTATADTSGNDGSVIAAMPQNAGVSDVAAFHESEEQARVAVPAATSDSLGNNLQAILDRRSS</sequence>
<dbReference type="RefSeq" id="WP_034527157.1">
    <property type="nucleotide sequence ID" value="NZ_JGZP01000009.1"/>
</dbReference>
<feature type="region of interest" description="Disordered" evidence="1">
    <location>
        <begin position="281"/>
        <end position="319"/>
    </location>
</feature>
<keyword evidence="2" id="KW-1133">Transmembrane helix</keyword>
<evidence type="ECO:0000256" key="1">
    <source>
        <dbReference type="SAM" id="MobiDB-lite"/>
    </source>
</evidence>
<feature type="transmembrane region" description="Helical" evidence="2">
    <location>
        <begin position="6"/>
        <end position="25"/>
    </location>
</feature>
<dbReference type="STRING" id="762211.BSTEL_1683"/>
<dbReference type="AlphaFoldDB" id="A0A087DSV9"/>
<evidence type="ECO:0000313" key="4">
    <source>
        <dbReference type="Proteomes" id="UP000029004"/>
    </source>
</evidence>
<dbReference type="OrthoDB" id="3243298at2"/>
<feature type="compositionally biased region" description="Low complexity" evidence="1">
    <location>
        <begin position="203"/>
        <end position="212"/>
    </location>
</feature>
<feature type="compositionally biased region" description="Basic and acidic residues" evidence="1">
    <location>
        <begin position="213"/>
        <end position="222"/>
    </location>
</feature>
<dbReference type="EMBL" id="JGZP01000009">
    <property type="protein sequence ID" value="KFI98609.1"/>
    <property type="molecule type" value="Genomic_DNA"/>
</dbReference>
<dbReference type="Proteomes" id="UP000029004">
    <property type="component" value="Unassembled WGS sequence"/>
</dbReference>
<evidence type="ECO:0000313" key="3">
    <source>
        <dbReference type="EMBL" id="KFI98609.1"/>
    </source>
</evidence>
<accession>A0A087DSV9</accession>
<feature type="region of interest" description="Disordered" evidence="1">
    <location>
        <begin position="203"/>
        <end position="222"/>
    </location>
</feature>
<feature type="compositionally biased region" description="Polar residues" evidence="1">
    <location>
        <begin position="281"/>
        <end position="291"/>
    </location>
</feature>
<feature type="compositionally biased region" description="Basic and acidic residues" evidence="1">
    <location>
        <begin position="365"/>
        <end position="382"/>
    </location>
</feature>
<dbReference type="eggNOG" id="ENOG5032VSG">
    <property type="taxonomic scope" value="Bacteria"/>
</dbReference>
<keyword evidence="2" id="KW-0472">Membrane</keyword>
<feature type="region of interest" description="Disordered" evidence="1">
    <location>
        <begin position="362"/>
        <end position="450"/>
    </location>
</feature>
<feature type="transmembrane region" description="Helical" evidence="2">
    <location>
        <begin position="124"/>
        <end position="144"/>
    </location>
</feature>
<proteinExistence type="predicted"/>
<feature type="transmembrane region" description="Helical" evidence="2">
    <location>
        <begin position="100"/>
        <end position="118"/>
    </location>
</feature>
<feature type="compositionally biased region" description="Basic and acidic residues" evidence="1">
    <location>
        <begin position="396"/>
        <end position="410"/>
    </location>
</feature>